<feature type="transmembrane region" description="Helical" evidence="2">
    <location>
        <begin position="41"/>
        <end position="62"/>
    </location>
</feature>
<protein>
    <submittedName>
        <fullName evidence="3">Uncharacterized protein</fullName>
    </submittedName>
</protein>
<feature type="compositionally biased region" description="Polar residues" evidence="1">
    <location>
        <begin position="427"/>
        <end position="438"/>
    </location>
</feature>
<evidence type="ECO:0000313" key="3">
    <source>
        <dbReference type="EMBL" id="KAH7961695.1"/>
    </source>
</evidence>
<evidence type="ECO:0000313" key="4">
    <source>
        <dbReference type="Proteomes" id="UP000821837"/>
    </source>
</evidence>
<feature type="region of interest" description="Disordered" evidence="1">
    <location>
        <begin position="307"/>
        <end position="347"/>
    </location>
</feature>
<feature type="compositionally biased region" description="Polar residues" evidence="1">
    <location>
        <begin position="257"/>
        <end position="276"/>
    </location>
</feature>
<gene>
    <name evidence="3" type="ORF">HPB52_011357</name>
</gene>
<reference evidence="3" key="1">
    <citation type="journal article" date="2020" name="Cell">
        <title>Large-Scale Comparative Analyses of Tick Genomes Elucidate Their Genetic Diversity and Vector Capacities.</title>
        <authorList>
            <consortium name="Tick Genome and Microbiome Consortium (TIGMIC)"/>
            <person name="Jia N."/>
            <person name="Wang J."/>
            <person name="Shi W."/>
            <person name="Du L."/>
            <person name="Sun Y."/>
            <person name="Zhan W."/>
            <person name="Jiang J.F."/>
            <person name="Wang Q."/>
            <person name="Zhang B."/>
            <person name="Ji P."/>
            <person name="Bell-Sakyi L."/>
            <person name="Cui X.M."/>
            <person name="Yuan T.T."/>
            <person name="Jiang B.G."/>
            <person name="Yang W.F."/>
            <person name="Lam T.T."/>
            <person name="Chang Q.C."/>
            <person name="Ding S.J."/>
            <person name="Wang X.J."/>
            <person name="Zhu J.G."/>
            <person name="Ruan X.D."/>
            <person name="Zhao L."/>
            <person name="Wei J.T."/>
            <person name="Ye R.Z."/>
            <person name="Que T.C."/>
            <person name="Du C.H."/>
            <person name="Zhou Y.H."/>
            <person name="Cheng J.X."/>
            <person name="Dai P.F."/>
            <person name="Guo W.B."/>
            <person name="Han X.H."/>
            <person name="Huang E.J."/>
            <person name="Li L.F."/>
            <person name="Wei W."/>
            <person name="Gao Y.C."/>
            <person name="Liu J.Z."/>
            <person name="Shao H.Z."/>
            <person name="Wang X."/>
            <person name="Wang C.C."/>
            <person name="Yang T.C."/>
            <person name="Huo Q.B."/>
            <person name="Li W."/>
            <person name="Chen H.Y."/>
            <person name="Chen S.E."/>
            <person name="Zhou L.G."/>
            <person name="Ni X.B."/>
            <person name="Tian J.H."/>
            <person name="Sheng Y."/>
            <person name="Liu T."/>
            <person name="Pan Y.S."/>
            <person name="Xia L.Y."/>
            <person name="Li J."/>
            <person name="Zhao F."/>
            <person name="Cao W.C."/>
        </authorList>
    </citation>
    <scope>NUCLEOTIDE SEQUENCE</scope>
    <source>
        <strain evidence="3">Rsan-2018</strain>
    </source>
</reference>
<feature type="region of interest" description="Disordered" evidence="1">
    <location>
        <begin position="12"/>
        <end position="31"/>
    </location>
</feature>
<accession>A0A9D4SYH8</accession>
<dbReference type="EMBL" id="JABSTV010001249">
    <property type="protein sequence ID" value="KAH7961695.1"/>
    <property type="molecule type" value="Genomic_DNA"/>
</dbReference>
<name>A0A9D4SYH8_RHISA</name>
<feature type="compositionally biased region" description="Polar residues" evidence="1">
    <location>
        <begin position="336"/>
        <end position="347"/>
    </location>
</feature>
<feature type="compositionally biased region" description="Polar residues" evidence="1">
    <location>
        <begin position="215"/>
        <end position="228"/>
    </location>
</feature>
<sequence>MSRHCSIAGTCSLAPAGDRGRQDEVGPVEAGGRRRRGMRAAILLIVEFTAIAAVAAKAAIIMDGSVASAAFREERASTAKPQRWHDDDASATSRRRHYDSPVFDQIIVETVEQPARHRPSLAFILAVFVTGLFIGAIALLLCVLWLLKALSGRYWPVAQRDDTLCVIEDHGRPLADIKFKQQQANVPLETPIVSKECDVAQSARDGTSVRDVKYTTRNAQHSARQTPLQRARDGPAYKAPTGEYREPQYSRDRQQHARGSSNWSKTPLKSSTNVQPRQELYIDDESVDDRNSAKALSNLRLNLRINEESSRTNDSGGGGFRQHTPESYSSSSYSSGENTAISQASKSRSIRFCISPEKKGAKDFGNKTSLMDTRTHSLKESRALPIADYRASQVTKAHANFIGEENTTEVYQSTRNNEASRPRSKNSEYTPRPASTTPLFGRTTPQHDDGARQHVVNADQLKLDQVKVLVDEILNKKANRKVKHSS</sequence>
<dbReference type="Proteomes" id="UP000821837">
    <property type="component" value="Chromosome 3"/>
</dbReference>
<comment type="caution">
    <text evidence="3">The sequence shown here is derived from an EMBL/GenBank/DDBJ whole genome shotgun (WGS) entry which is preliminary data.</text>
</comment>
<keyword evidence="2" id="KW-0812">Transmembrane</keyword>
<organism evidence="3 4">
    <name type="scientific">Rhipicephalus sanguineus</name>
    <name type="common">Brown dog tick</name>
    <name type="synonym">Ixodes sanguineus</name>
    <dbReference type="NCBI Taxonomy" id="34632"/>
    <lineage>
        <taxon>Eukaryota</taxon>
        <taxon>Metazoa</taxon>
        <taxon>Ecdysozoa</taxon>
        <taxon>Arthropoda</taxon>
        <taxon>Chelicerata</taxon>
        <taxon>Arachnida</taxon>
        <taxon>Acari</taxon>
        <taxon>Parasitiformes</taxon>
        <taxon>Ixodida</taxon>
        <taxon>Ixodoidea</taxon>
        <taxon>Ixodidae</taxon>
        <taxon>Rhipicephalinae</taxon>
        <taxon>Rhipicephalus</taxon>
        <taxon>Rhipicephalus</taxon>
    </lineage>
</organism>
<evidence type="ECO:0000256" key="2">
    <source>
        <dbReference type="SAM" id="Phobius"/>
    </source>
</evidence>
<keyword evidence="2" id="KW-1133">Transmembrane helix</keyword>
<reference evidence="3" key="2">
    <citation type="submission" date="2021-09" db="EMBL/GenBank/DDBJ databases">
        <authorList>
            <person name="Jia N."/>
            <person name="Wang J."/>
            <person name="Shi W."/>
            <person name="Du L."/>
            <person name="Sun Y."/>
            <person name="Zhan W."/>
            <person name="Jiang J."/>
            <person name="Wang Q."/>
            <person name="Zhang B."/>
            <person name="Ji P."/>
            <person name="Sakyi L.B."/>
            <person name="Cui X."/>
            <person name="Yuan T."/>
            <person name="Jiang B."/>
            <person name="Yang W."/>
            <person name="Lam T.T.-Y."/>
            <person name="Chang Q."/>
            <person name="Ding S."/>
            <person name="Wang X."/>
            <person name="Zhu J."/>
            <person name="Ruan X."/>
            <person name="Zhao L."/>
            <person name="Wei J."/>
            <person name="Que T."/>
            <person name="Du C."/>
            <person name="Cheng J."/>
            <person name="Dai P."/>
            <person name="Han X."/>
            <person name="Huang E."/>
            <person name="Gao Y."/>
            <person name="Liu J."/>
            <person name="Shao H."/>
            <person name="Ye R."/>
            <person name="Li L."/>
            <person name="Wei W."/>
            <person name="Wang X."/>
            <person name="Wang C."/>
            <person name="Huo Q."/>
            <person name="Li W."/>
            <person name="Guo W."/>
            <person name="Chen H."/>
            <person name="Chen S."/>
            <person name="Zhou L."/>
            <person name="Zhou L."/>
            <person name="Ni X."/>
            <person name="Tian J."/>
            <person name="Zhou Y."/>
            <person name="Sheng Y."/>
            <person name="Liu T."/>
            <person name="Pan Y."/>
            <person name="Xia L."/>
            <person name="Li J."/>
            <person name="Zhao F."/>
            <person name="Cao W."/>
        </authorList>
    </citation>
    <scope>NUCLEOTIDE SEQUENCE</scope>
    <source>
        <strain evidence="3">Rsan-2018</strain>
        <tissue evidence="3">Larvae</tissue>
    </source>
</reference>
<dbReference type="AlphaFoldDB" id="A0A9D4SYH8"/>
<feature type="compositionally biased region" description="Basic and acidic residues" evidence="1">
    <location>
        <begin position="243"/>
        <end position="255"/>
    </location>
</feature>
<keyword evidence="2" id="KW-0472">Membrane</keyword>
<feature type="region of interest" description="Disordered" evidence="1">
    <location>
        <begin position="208"/>
        <end position="290"/>
    </location>
</feature>
<proteinExistence type="predicted"/>
<feature type="region of interest" description="Disordered" evidence="1">
    <location>
        <begin position="405"/>
        <end position="452"/>
    </location>
</feature>
<keyword evidence="4" id="KW-1185">Reference proteome</keyword>
<feature type="transmembrane region" description="Helical" evidence="2">
    <location>
        <begin position="121"/>
        <end position="147"/>
    </location>
</feature>
<feature type="compositionally biased region" description="Polar residues" evidence="1">
    <location>
        <begin position="408"/>
        <end position="419"/>
    </location>
</feature>
<evidence type="ECO:0000256" key="1">
    <source>
        <dbReference type="SAM" id="MobiDB-lite"/>
    </source>
</evidence>